<evidence type="ECO:0000256" key="9">
    <source>
        <dbReference type="HAMAP-Rule" id="MF_00102"/>
    </source>
</evidence>
<reference evidence="13 14" key="1">
    <citation type="journal article" date="2018" name="Elife">
        <title>Discovery and characterization of a prevalent human gut bacterial enzyme sufficient for the inactivation of a family of plant toxins.</title>
        <authorList>
            <person name="Koppel N."/>
            <person name="Bisanz J.E."/>
            <person name="Pandelia M.E."/>
            <person name="Turnbaugh P.J."/>
            <person name="Balskus E.P."/>
        </authorList>
    </citation>
    <scope>NUCLEOTIDE SEQUENCE [LARGE SCALE GENOMIC DNA]</scope>
    <source>
        <strain evidence="13 14">OB21 GAM31</strain>
    </source>
</reference>
<dbReference type="SUPFAM" id="SSF51735">
    <property type="entry name" value="NAD(P)-binding Rossmann-fold domains"/>
    <property type="match status" value="1"/>
</dbReference>
<evidence type="ECO:0000313" key="14">
    <source>
        <dbReference type="Proteomes" id="UP000253975"/>
    </source>
</evidence>
<dbReference type="Pfam" id="PF05173">
    <property type="entry name" value="DapB_C"/>
    <property type="match status" value="1"/>
</dbReference>
<evidence type="ECO:0000256" key="4">
    <source>
        <dbReference type="ARBA" id="ARBA00022857"/>
    </source>
</evidence>
<dbReference type="PANTHER" id="PTHR20836:SF7">
    <property type="entry name" value="4-HYDROXY-TETRAHYDRODIPICOLINATE REDUCTASE"/>
    <property type="match status" value="1"/>
</dbReference>
<evidence type="ECO:0000313" key="13">
    <source>
        <dbReference type="EMBL" id="RDB54863.1"/>
    </source>
</evidence>
<evidence type="ECO:0000256" key="6">
    <source>
        <dbReference type="ARBA" id="ARBA00023002"/>
    </source>
</evidence>
<comment type="caution">
    <text evidence="13">The sequence shown here is derived from an EMBL/GenBank/DDBJ whole genome shotgun (WGS) entry which is preliminary data.</text>
</comment>
<feature type="domain" description="Dihydrodipicolinate reductase N-terminal" evidence="11">
    <location>
        <begin position="3"/>
        <end position="103"/>
    </location>
</feature>
<organism evidence="13 14">
    <name type="scientific">Slackia isoflavoniconvertens</name>
    <dbReference type="NCBI Taxonomy" id="572010"/>
    <lineage>
        <taxon>Bacteria</taxon>
        <taxon>Bacillati</taxon>
        <taxon>Actinomycetota</taxon>
        <taxon>Coriobacteriia</taxon>
        <taxon>Eggerthellales</taxon>
        <taxon>Eggerthellaceae</taxon>
        <taxon>Slackia</taxon>
    </lineage>
</organism>
<keyword evidence="6 9" id="KW-0560">Oxidoreductase</keyword>
<dbReference type="GO" id="GO:0005829">
    <property type="term" value="C:cytosol"/>
    <property type="evidence" value="ECO:0007669"/>
    <property type="project" value="TreeGrafter"/>
</dbReference>
<feature type="domain" description="Dihydrodipicolinate reductase C-terminal" evidence="12">
    <location>
        <begin position="106"/>
        <end position="236"/>
    </location>
</feature>
<evidence type="ECO:0000256" key="5">
    <source>
        <dbReference type="ARBA" id="ARBA00022915"/>
    </source>
</evidence>
<dbReference type="PANTHER" id="PTHR20836">
    <property type="entry name" value="DIHYDRODIPICOLINATE REDUCTASE"/>
    <property type="match status" value="1"/>
</dbReference>
<dbReference type="GO" id="GO:0009089">
    <property type="term" value="P:lysine biosynthetic process via diaminopimelate"/>
    <property type="evidence" value="ECO:0007669"/>
    <property type="project" value="UniProtKB-UniRule"/>
</dbReference>
<accession>A0A369L4K3</accession>
<dbReference type="GO" id="GO:0050661">
    <property type="term" value="F:NADP binding"/>
    <property type="evidence" value="ECO:0007669"/>
    <property type="project" value="UniProtKB-UniRule"/>
</dbReference>
<dbReference type="NCBIfam" id="TIGR00036">
    <property type="entry name" value="dapB"/>
    <property type="match status" value="1"/>
</dbReference>
<evidence type="ECO:0000259" key="12">
    <source>
        <dbReference type="Pfam" id="PF05173"/>
    </source>
</evidence>
<dbReference type="InterPro" id="IPR000846">
    <property type="entry name" value="DapB_N"/>
</dbReference>
<dbReference type="UniPathway" id="UPA00034">
    <property type="reaction ID" value="UER00018"/>
</dbReference>
<evidence type="ECO:0000256" key="8">
    <source>
        <dbReference type="ARBA" id="ARBA00023154"/>
    </source>
</evidence>
<feature type="binding site" evidence="9">
    <location>
        <position position="133"/>
    </location>
    <ligand>
        <name>(S)-2,3,4,5-tetrahydrodipicolinate</name>
        <dbReference type="ChEBI" id="CHEBI:16845"/>
    </ligand>
</feature>
<dbReference type="EMBL" id="PPTO01000025">
    <property type="protein sequence ID" value="RDB54863.1"/>
    <property type="molecule type" value="Genomic_DNA"/>
</dbReference>
<feature type="binding site" evidence="9">
    <location>
        <position position="37"/>
    </location>
    <ligand>
        <name>NADP(+)</name>
        <dbReference type="ChEBI" id="CHEBI:58349"/>
    </ligand>
</feature>
<dbReference type="GO" id="GO:0016726">
    <property type="term" value="F:oxidoreductase activity, acting on CH or CH2 groups, NAD or NADP as acceptor"/>
    <property type="evidence" value="ECO:0007669"/>
    <property type="project" value="UniProtKB-UniRule"/>
</dbReference>
<dbReference type="InterPro" id="IPR023940">
    <property type="entry name" value="DHDPR_bac"/>
</dbReference>
<dbReference type="RefSeq" id="WP_114616385.1">
    <property type="nucleotide sequence ID" value="NZ_DBFAES010000099.1"/>
</dbReference>
<feature type="active site" description="Proton donor/acceptor" evidence="9">
    <location>
        <position position="132"/>
    </location>
</feature>
<dbReference type="PROSITE" id="PS01298">
    <property type="entry name" value="DAPB"/>
    <property type="match status" value="1"/>
</dbReference>
<dbReference type="EC" id="1.17.1.8" evidence="9 10"/>
<gene>
    <name evidence="9 13" type="primary">dapB</name>
    <name evidence="13" type="ORF">C1881_10060</name>
</gene>
<comment type="caution">
    <text evidence="9">Was originally thought to be a dihydrodipicolinate reductase (DHDPR), catalyzing the conversion of dihydrodipicolinate to tetrahydrodipicolinate. However, it was shown in E.coli that the substrate of the enzymatic reaction is not dihydrodipicolinate (DHDP) but in fact (2S,4S)-4-hydroxy-2,3,4,5-tetrahydrodipicolinic acid (HTPA), the product released by the DapA-catalyzed reaction.</text>
</comment>
<comment type="pathway">
    <text evidence="9">Amino-acid biosynthesis; L-lysine biosynthesis via DAP pathway; (S)-tetrahydrodipicolinate from L-aspartate: step 4/4.</text>
</comment>
<evidence type="ECO:0000256" key="2">
    <source>
        <dbReference type="ARBA" id="ARBA00022490"/>
    </source>
</evidence>
<feature type="binding site" evidence="9">
    <location>
        <begin position="142"/>
        <end position="143"/>
    </location>
    <ligand>
        <name>(S)-2,3,4,5-tetrahydrodipicolinate</name>
        <dbReference type="ChEBI" id="CHEBI:16845"/>
    </ligand>
</feature>
<keyword evidence="7 9" id="KW-0520">NAD</keyword>
<evidence type="ECO:0000256" key="1">
    <source>
        <dbReference type="ARBA" id="ARBA00006642"/>
    </source>
</evidence>
<dbReference type="GO" id="GO:0008839">
    <property type="term" value="F:4-hydroxy-tetrahydrodipicolinate reductase"/>
    <property type="evidence" value="ECO:0007669"/>
    <property type="project" value="UniProtKB-UniRule"/>
</dbReference>
<proteinExistence type="inferred from homology"/>
<dbReference type="InterPro" id="IPR036291">
    <property type="entry name" value="NAD(P)-bd_dom_sf"/>
</dbReference>
<comment type="similarity">
    <text evidence="1 9">Belongs to the DapB family.</text>
</comment>
<evidence type="ECO:0000256" key="7">
    <source>
        <dbReference type="ARBA" id="ARBA00023027"/>
    </source>
</evidence>
<comment type="subunit">
    <text evidence="9">Homotetramer.</text>
</comment>
<name>A0A369L4K3_9ACTN</name>
<comment type="function">
    <text evidence="9">Catalyzes the conversion of 4-hydroxy-tetrahydrodipicolinate (HTPA) to tetrahydrodipicolinate.</text>
</comment>
<dbReference type="Pfam" id="PF01113">
    <property type="entry name" value="DapB_N"/>
    <property type="match status" value="1"/>
</dbReference>
<comment type="catalytic activity">
    <reaction evidence="9">
        <text>(S)-2,3,4,5-tetrahydrodipicolinate + NADP(+) + H2O = (2S,4S)-4-hydroxy-2,3,4,5-tetrahydrodipicolinate + NADPH + H(+)</text>
        <dbReference type="Rhea" id="RHEA:35331"/>
        <dbReference type="ChEBI" id="CHEBI:15377"/>
        <dbReference type="ChEBI" id="CHEBI:15378"/>
        <dbReference type="ChEBI" id="CHEBI:16845"/>
        <dbReference type="ChEBI" id="CHEBI:57783"/>
        <dbReference type="ChEBI" id="CHEBI:58349"/>
        <dbReference type="ChEBI" id="CHEBI:67139"/>
        <dbReference type="EC" id="1.17.1.8"/>
    </reaction>
</comment>
<dbReference type="SUPFAM" id="SSF55347">
    <property type="entry name" value="Glyceraldehyde-3-phosphate dehydrogenase-like, C-terminal domain"/>
    <property type="match status" value="1"/>
</dbReference>
<comment type="caution">
    <text evidence="9">Lacks conserved residue(s) required for the propagation of feature annotation.</text>
</comment>
<evidence type="ECO:0000256" key="10">
    <source>
        <dbReference type="NCBIfam" id="TIGR00036"/>
    </source>
</evidence>
<dbReference type="PIRSF" id="PIRSF000161">
    <property type="entry name" value="DHPR"/>
    <property type="match status" value="1"/>
</dbReference>
<dbReference type="GO" id="GO:0051287">
    <property type="term" value="F:NAD binding"/>
    <property type="evidence" value="ECO:0007669"/>
    <property type="project" value="UniProtKB-UniRule"/>
</dbReference>
<protein>
    <recommendedName>
        <fullName evidence="9 10">4-hydroxy-tetrahydrodipicolinate reductase</fullName>
        <shortName evidence="9">HTPA reductase</shortName>
        <ecNumber evidence="9 10">1.17.1.8</ecNumber>
    </recommendedName>
</protein>
<keyword evidence="5 9" id="KW-0220">Diaminopimelate biosynthesis</keyword>
<dbReference type="AlphaFoldDB" id="A0A369L4K3"/>
<comment type="catalytic activity">
    <reaction evidence="9">
        <text>(S)-2,3,4,5-tetrahydrodipicolinate + NAD(+) + H2O = (2S,4S)-4-hydroxy-2,3,4,5-tetrahydrodipicolinate + NADH + H(+)</text>
        <dbReference type="Rhea" id="RHEA:35323"/>
        <dbReference type="ChEBI" id="CHEBI:15377"/>
        <dbReference type="ChEBI" id="CHEBI:15378"/>
        <dbReference type="ChEBI" id="CHEBI:16845"/>
        <dbReference type="ChEBI" id="CHEBI:57540"/>
        <dbReference type="ChEBI" id="CHEBI:57945"/>
        <dbReference type="ChEBI" id="CHEBI:67139"/>
        <dbReference type="EC" id="1.17.1.8"/>
    </reaction>
</comment>
<dbReference type="InterPro" id="IPR022664">
    <property type="entry name" value="DapB_N_CS"/>
</dbReference>
<comment type="subcellular location">
    <subcellularLocation>
        <location evidence="9">Cytoplasm</location>
    </subcellularLocation>
</comment>
<keyword evidence="4 9" id="KW-0521">NADP</keyword>
<sequence length="238" mass="25390">MTKVLVIGDGRMGTIIRELVEADESLELTGVIGIDNKDELADATPAADVAIDFSHKSMLDLVEAYVNRTGAALVSGTTGYDEAEMGRIRALGEKAPVIHSANYSLGVAVLRRLAAEAAKALPGFDIEIVETHHNQKVDAPSGTAKLLLSAVNPDDECDVVYGREGMCGKRPAREIGVHALRGGTVAGTHTVHFFGEDEEVALTHRATSRRIFASGAVAAAKKLVEREPGFYGFDELMF</sequence>
<keyword evidence="2 9" id="KW-0963">Cytoplasm</keyword>
<feature type="binding site" evidence="9">
    <location>
        <begin position="76"/>
        <end position="78"/>
    </location>
    <ligand>
        <name>NAD(+)</name>
        <dbReference type="ChEBI" id="CHEBI:57540"/>
    </ligand>
</feature>
<keyword evidence="3 9" id="KW-0028">Amino-acid biosynthesis</keyword>
<dbReference type="Gene3D" id="3.40.50.720">
    <property type="entry name" value="NAD(P)-binding Rossmann-like Domain"/>
    <property type="match status" value="1"/>
</dbReference>
<dbReference type="Gene3D" id="3.30.360.10">
    <property type="entry name" value="Dihydrodipicolinate Reductase, domain 2"/>
    <property type="match status" value="1"/>
</dbReference>
<dbReference type="InterPro" id="IPR022663">
    <property type="entry name" value="DapB_C"/>
</dbReference>
<feature type="active site" description="Proton donor" evidence="9">
    <location>
        <position position="136"/>
    </location>
</feature>
<evidence type="ECO:0000256" key="3">
    <source>
        <dbReference type="ARBA" id="ARBA00022605"/>
    </source>
</evidence>
<dbReference type="HAMAP" id="MF_00102">
    <property type="entry name" value="DapB"/>
    <property type="match status" value="1"/>
</dbReference>
<dbReference type="Proteomes" id="UP000253975">
    <property type="component" value="Unassembled WGS sequence"/>
</dbReference>
<keyword evidence="8 9" id="KW-0457">Lysine biosynthesis</keyword>
<evidence type="ECO:0000259" key="11">
    <source>
        <dbReference type="Pfam" id="PF01113"/>
    </source>
</evidence>
<dbReference type="CDD" id="cd02274">
    <property type="entry name" value="DHDPR_N"/>
    <property type="match status" value="1"/>
</dbReference>
<feature type="binding site" evidence="9">
    <location>
        <begin position="100"/>
        <end position="103"/>
    </location>
    <ligand>
        <name>NAD(+)</name>
        <dbReference type="ChEBI" id="CHEBI:57540"/>
    </ligand>
</feature>
<dbReference type="GO" id="GO:0019877">
    <property type="term" value="P:diaminopimelate biosynthetic process"/>
    <property type="evidence" value="ECO:0007669"/>
    <property type="project" value="UniProtKB-UniRule"/>
</dbReference>